<sequence length="79" mass="9340">MLCIWWDQLGVVYYELLQPNERITGELVSRTHTITISSAAKYAIYVFFVDHEIRGVSGDLLVILHQTLQRWQRRHIHCT</sequence>
<reference evidence="1 2" key="1">
    <citation type="submission" date="2022-01" db="EMBL/GenBank/DDBJ databases">
        <title>A chromosomal length assembly of Cordylochernes scorpioides.</title>
        <authorList>
            <person name="Zeh D."/>
            <person name="Zeh J."/>
        </authorList>
    </citation>
    <scope>NUCLEOTIDE SEQUENCE [LARGE SCALE GENOMIC DNA]</scope>
    <source>
        <strain evidence="1">IN4F17</strain>
        <tissue evidence="1">Whole Body</tissue>
    </source>
</reference>
<dbReference type="Proteomes" id="UP001235939">
    <property type="component" value="Chromosome 12"/>
</dbReference>
<proteinExistence type="predicted"/>
<dbReference type="EMBL" id="CP092874">
    <property type="protein sequence ID" value="UYV75356.1"/>
    <property type="molecule type" value="Genomic_DNA"/>
</dbReference>
<dbReference type="InterPro" id="IPR001888">
    <property type="entry name" value="Transposase_1"/>
</dbReference>
<accession>A0ABY6L2I8</accession>
<evidence type="ECO:0000313" key="2">
    <source>
        <dbReference type="Proteomes" id="UP001235939"/>
    </source>
</evidence>
<name>A0ABY6L2I8_9ARAC</name>
<dbReference type="Pfam" id="PF01359">
    <property type="entry name" value="Transposase_1"/>
    <property type="match status" value="1"/>
</dbReference>
<keyword evidence="2" id="KW-1185">Reference proteome</keyword>
<gene>
    <name evidence="1" type="ORF">LAZ67_12003601</name>
</gene>
<protein>
    <submittedName>
        <fullName evidence="1">Uncharacterized protein</fullName>
    </submittedName>
</protein>
<organism evidence="1 2">
    <name type="scientific">Cordylochernes scorpioides</name>
    <dbReference type="NCBI Taxonomy" id="51811"/>
    <lineage>
        <taxon>Eukaryota</taxon>
        <taxon>Metazoa</taxon>
        <taxon>Ecdysozoa</taxon>
        <taxon>Arthropoda</taxon>
        <taxon>Chelicerata</taxon>
        <taxon>Arachnida</taxon>
        <taxon>Pseudoscorpiones</taxon>
        <taxon>Cheliferoidea</taxon>
        <taxon>Chernetidae</taxon>
        <taxon>Cordylochernes</taxon>
    </lineage>
</organism>
<evidence type="ECO:0000313" key="1">
    <source>
        <dbReference type="EMBL" id="UYV75356.1"/>
    </source>
</evidence>